<keyword evidence="2" id="KW-0547">Nucleotide-binding</keyword>
<dbReference type="AlphaFoldDB" id="A0A9X2HX48"/>
<organism evidence="2 3">
    <name type="scientific">Gilvimarinus xylanilyticus</name>
    <dbReference type="NCBI Taxonomy" id="2944139"/>
    <lineage>
        <taxon>Bacteria</taxon>
        <taxon>Pseudomonadati</taxon>
        <taxon>Pseudomonadota</taxon>
        <taxon>Gammaproteobacteria</taxon>
        <taxon>Cellvibrionales</taxon>
        <taxon>Cellvibrionaceae</taxon>
        <taxon>Gilvimarinus</taxon>
    </lineage>
</organism>
<keyword evidence="3" id="KW-1185">Reference proteome</keyword>
<evidence type="ECO:0000259" key="1">
    <source>
        <dbReference type="Pfam" id="PF13304"/>
    </source>
</evidence>
<dbReference type="Proteomes" id="UP001139319">
    <property type="component" value="Unassembled WGS sequence"/>
</dbReference>
<dbReference type="PANTHER" id="PTHR40396:SF1">
    <property type="entry name" value="ATPASE AAA-TYPE CORE DOMAIN-CONTAINING PROTEIN"/>
    <property type="match status" value="1"/>
</dbReference>
<feature type="domain" description="ATPase AAA-type core" evidence="1">
    <location>
        <begin position="49"/>
        <end position="364"/>
    </location>
</feature>
<name>A0A9X2HX48_9GAMM</name>
<gene>
    <name evidence="2" type="ORF">M6D89_08180</name>
</gene>
<comment type="caution">
    <text evidence="2">The sequence shown here is derived from an EMBL/GenBank/DDBJ whole genome shotgun (WGS) entry which is preliminary data.</text>
</comment>
<dbReference type="SUPFAM" id="SSF52540">
    <property type="entry name" value="P-loop containing nucleoside triphosphate hydrolases"/>
    <property type="match status" value="1"/>
</dbReference>
<dbReference type="PANTHER" id="PTHR40396">
    <property type="entry name" value="ATPASE-LIKE PROTEIN"/>
    <property type="match status" value="1"/>
</dbReference>
<proteinExistence type="predicted"/>
<evidence type="ECO:0000313" key="3">
    <source>
        <dbReference type="Proteomes" id="UP001139319"/>
    </source>
</evidence>
<sequence>MLIEFSVTNYRSLRDKQTFTLARGNGDEMAATNSFTAKAANEFELLRSAAIYGPNASGKSNFLKAIRAMKDIVVNSATNLKRGDKLPVAPYRLSRATLSAPCEFEVIFLVDGVRYQYGFTATEKRIDEEWLFAYPKGRAQRWFARAWNDEAGQHEWDLGNNLTGEKQLWQRSTRDNALFLSSAVQLNSKQLQPIYDWFRSTLRMTNVQGWNAAFSVSLCEKEEKSKVMEFLRAADLNIDDVLVESNPLDPKTLPEEMPEYMKKALLNEMQDKEIINIRTVHKTAEGDNVIFDFEDESDGTQKLFAFAGPWLDSLKNGYVLFIDELHDNLHPKLVQFLVQLFHSDKTNPKNAQLVFTTHETSILNQEVFRRDQIWFCEKDDQQASHLYPLTDFNPRKGRENLELAYFSGRYGALPYIRPLDVQG</sequence>
<dbReference type="GO" id="GO:0016887">
    <property type="term" value="F:ATP hydrolysis activity"/>
    <property type="evidence" value="ECO:0007669"/>
    <property type="project" value="InterPro"/>
</dbReference>
<dbReference type="InterPro" id="IPR003959">
    <property type="entry name" value="ATPase_AAA_core"/>
</dbReference>
<reference evidence="2" key="1">
    <citation type="submission" date="2022-05" db="EMBL/GenBank/DDBJ databases">
        <authorList>
            <person name="Sun H.-N."/>
        </authorList>
    </citation>
    <scope>NUCLEOTIDE SEQUENCE</scope>
    <source>
        <strain evidence="2">HB14</strain>
    </source>
</reference>
<dbReference type="GO" id="GO:0005524">
    <property type="term" value="F:ATP binding"/>
    <property type="evidence" value="ECO:0007669"/>
    <property type="project" value="UniProtKB-KW"/>
</dbReference>
<dbReference type="RefSeq" id="WP_253967522.1">
    <property type="nucleotide sequence ID" value="NZ_JAMFTH010000001.1"/>
</dbReference>
<dbReference type="Pfam" id="PF13304">
    <property type="entry name" value="AAA_21"/>
    <property type="match status" value="1"/>
</dbReference>
<protein>
    <submittedName>
        <fullName evidence="2">ATP-binding protein</fullName>
    </submittedName>
</protein>
<dbReference type="EMBL" id="JAMFTH010000001">
    <property type="protein sequence ID" value="MCP8899269.1"/>
    <property type="molecule type" value="Genomic_DNA"/>
</dbReference>
<dbReference type="Gene3D" id="3.40.50.300">
    <property type="entry name" value="P-loop containing nucleotide triphosphate hydrolases"/>
    <property type="match status" value="1"/>
</dbReference>
<reference evidence="2" key="2">
    <citation type="submission" date="2023-01" db="EMBL/GenBank/DDBJ databases">
        <title>Gilvimarinus xylanilyticus HB14 isolated from Caulerpa lentillifera aquaculture base in Hainan, China.</title>
        <authorList>
            <person name="Zhang Y.-J."/>
        </authorList>
    </citation>
    <scope>NUCLEOTIDE SEQUENCE</scope>
    <source>
        <strain evidence="2">HB14</strain>
    </source>
</reference>
<dbReference type="InterPro" id="IPR027417">
    <property type="entry name" value="P-loop_NTPase"/>
</dbReference>
<keyword evidence="2" id="KW-0067">ATP-binding</keyword>
<evidence type="ECO:0000313" key="2">
    <source>
        <dbReference type="EMBL" id="MCP8899269.1"/>
    </source>
</evidence>
<accession>A0A9X2HX48</accession>